<dbReference type="PANTHER" id="PTHR43031:SF18">
    <property type="entry name" value="RHODANESE-RELATED SULFURTRANSFERASES"/>
    <property type="match status" value="1"/>
</dbReference>
<accession>A0A6P1QRS6</accession>
<name>A0A6P1QRS6_9FLAO</name>
<dbReference type="PROSITE" id="PS50206">
    <property type="entry name" value="RHODANESE_3"/>
    <property type="match status" value="1"/>
</dbReference>
<keyword evidence="2" id="KW-1185">Reference proteome</keyword>
<dbReference type="InterPro" id="IPR001763">
    <property type="entry name" value="Rhodanese-like_dom"/>
</dbReference>
<sequence>MINAIKGLFNWEKTDFSELVKNGAIILDVRSEGEFKSGHIKGAMNIPVTSLANNLKKLKDKSKPVITCCASGIRSASAKMILKNNGFTQVYNGGSWISLNNKILLK</sequence>
<dbReference type="SUPFAM" id="SSF52821">
    <property type="entry name" value="Rhodanese/Cell cycle control phosphatase"/>
    <property type="match status" value="1"/>
</dbReference>
<proteinExistence type="predicted"/>
<dbReference type="OrthoDB" id="9800872at2"/>
<reference evidence="1 2" key="1">
    <citation type="submission" date="2018-04" db="EMBL/GenBank/DDBJ databases">
        <title>Characteristic and Complete Genome Sequencing of A Novel Member of Infective Endocarditis Causative Bacteria: Bergeyella cardium QL-PH.</title>
        <authorList>
            <person name="Pan H."/>
            <person name="Sun E."/>
            <person name="Zhang Y."/>
        </authorList>
    </citation>
    <scope>NUCLEOTIDE SEQUENCE [LARGE SCALE GENOMIC DNA]</scope>
    <source>
        <strain evidence="1 2">HPQL</strain>
    </source>
</reference>
<dbReference type="CDD" id="cd00158">
    <property type="entry name" value="RHOD"/>
    <property type="match status" value="1"/>
</dbReference>
<dbReference type="EMBL" id="CP029149">
    <property type="protein sequence ID" value="QHN64469.1"/>
    <property type="molecule type" value="Genomic_DNA"/>
</dbReference>
<dbReference type="InterPro" id="IPR050229">
    <property type="entry name" value="GlpE_sulfurtransferase"/>
</dbReference>
<dbReference type="KEGG" id="bcad:DBX24_00460"/>
<evidence type="ECO:0000313" key="2">
    <source>
        <dbReference type="Proteomes" id="UP000464318"/>
    </source>
</evidence>
<dbReference type="SMART" id="SM00450">
    <property type="entry name" value="RHOD"/>
    <property type="match status" value="1"/>
</dbReference>
<protein>
    <submittedName>
        <fullName evidence="1">Rhodanese-like domain-containing protein</fullName>
    </submittedName>
</protein>
<dbReference type="Proteomes" id="UP000464318">
    <property type="component" value="Chromosome"/>
</dbReference>
<dbReference type="RefSeq" id="WP_120488834.1">
    <property type="nucleotide sequence ID" value="NZ_CP029149.1"/>
</dbReference>
<dbReference type="PANTHER" id="PTHR43031">
    <property type="entry name" value="FAD-DEPENDENT OXIDOREDUCTASE"/>
    <property type="match status" value="1"/>
</dbReference>
<gene>
    <name evidence="1" type="ORF">DBX24_00460</name>
</gene>
<dbReference type="Gene3D" id="3.40.250.10">
    <property type="entry name" value="Rhodanese-like domain"/>
    <property type="match status" value="1"/>
</dbReference>
<dbReference type="InterPro" id="IPR036873">
    <property type="entry name" value="Rhodanese-like_dom_sf"/>
</dbReference>
<dbReference type="Pfam" id="PF00581">
    <property type="entry name" value="Rhodanese"/>
    <property type="match status" value="1"/>
</dbReference>
<evidence type="ECO:0000313" key="1">
    <source>
        <dbReference type="EMBL" id="QHN64469.1"/>
    </source>
</evidence>
<dbReference type="AlphaFoldDB" id="A0A6P1QRS6"/>
<organism evidence="1 2">
    <name type="scientific">Bergeyella cardium</name>
    <dbReference type="NCBI Taxonomy" id="1585976"/>
    <lineage>
        <taxon>Bacteria</taxon>
        <taxon>Pseudomonadati</taxon>
        <taxon>Bacteroidota</taxon>
        <taxon>Flavobacteriia</taxon>
        <taxon>Flavobacteriales</taxon>
        <taxon>Weeksellaceae</taxon>
        <taxon>Bergeyella</taxon>
    </lineage>
</organism>